<dbReference type="InterPro" id="IPR003593">
    <property type="entry name" value="AAA+_ATPase"/>
</dbReference>
<dbReference type="InterPro" id="IPR047854">
    <property type="entry name" value="RFC_lid"/>
</dbReference>
<evidence type="ECO:0000256" key="3">
    <source>
        <dbReference type="ARBA" id="ARBA00022705"/>
    </source>
</evidence>
<dbReference type="GO" id="GO:0003689">
    <property type="term" value="F:DNA clamp loader activity"/>
    <property type="evidence" value="ECO:0007669"/>
    <property type="project" value="UniProtKB-UniRule"/>
</dbReference>
<dbReference type="GO" id="GO:0006260">
    <property type="term" value="P:DNA replication"/>
    <property type="evidence" value="ECO:0007669"/>
    <property type="project" value="UniProtKB-UniRule"/>
</dbReference>
<dbReference type="CDD" id="cd00009">
    <property type="entry name" value="AAA"/>
    <property type="match status" value="1"/>
</dbReference>
<keyword evidence="5 7" id="KW-0067">ATP-binding</keyword>
<dbReference type="Pfam" id="PF21960">
    <property type="entry name" value="RCF1-5-like_lid"/>
    <property type="match status" value="1"/>
</dbReference>
<dbReference type="Gene3D" id="3.40.50.300">
    <property type="entry name" value="P-loop containing nucleotide triphosphate hydrolases"/>
    <property type="match status" value="1"/>
</dbReference>
<dbReference type="InterPro" id="IPR027417">
    <property type="entry name" value="P-loop_NTPase"/>
</dbReference>
<dbReference type="GO" id="GO:0016887">
    <property type="term" value="F:ATP hydrolysis activity"/>
    <property type="evidence" value="ECO:0007669"/>
    <property type="project" value="InterPro"/>
</dbReference>
<accession>A0A832UZB3</accession>
<gene>
    <name evidence="7" type="primary">rfcL</name>
    <name evidence="9" type="ORF">H1016_00810</name>
</gene>
<evidence type="ECO:0000256" key="5">
    <source>
        <dbReference type="ARBA" id="ARBA00022840"/>
    </source>
</evidence>
<evidence type="ECO:0000256" key="7">
    <source>
        <dbReference type="HAMAP-Rule" id="MF_01508"/>
    </source>
</evidence>
<evidence type="ECO:0000256" key="6">
    <source>
        <dbReference type="ARBA" id="ARBA00032141"/>
    </source>
</evidence>
<evidence type="ECO:0000313" key="9">
    <source>
        <dbReference type="EMBL" id="HIK00064.1"/>
    </source>
</evidence>
<reference evidence="9 10" key="1">
    <citation type="journal article" name="Nat. Commun.">
        <title>Undinarchaeota illuminate DPANN phylogeny and the impact of gene transfer on archaeal evolution.</title>
        <authorList>
            <person name="Dombrowski N."/>
            <person name="Williams T.A."/>
            <person name="Sun J."/>
            <person name="Woodcroft B.J."/>
            <person name="Lee J.H."/>
            <person name="Minh B.Q."/>
            <person name="Rinke C."/>
            <person name="Spang A."/>
        </authorList>
    </citation>
    <scope>NUCLEOTIDE SEQUENCE [LARGE SCALE GENOMIC DNA]</scope>
    <source>
        <strain evidence="9">MAG_bin1129</strain>
    </source>
</reference>
<dbReference type="NCBIfam" id="NF003229">
    <property type="entry name" value="PRK04195.1-5"/>
    <property type="match status" value="1"/>
</dbReference>
<protein>
    <recommendedName>
        <fullName evidence="2 7">Replication factor C large subunit</fullName>
        <shortName evidence="7">RFC large subunit</shortName>
    </recommendedName>
    <alternativeName>
        <fullName evidence="6 7">Clamp loader large subunit</fullName>
    </alternativeName>
</protein>
<evidence type="ECO:0000259" key="8">
    <source>
        <dbReference type="SMART" id="SM00382"/>
    </source>
</evidence>
<comment type="similarity">
    <text evidence="1 7">Belongs to the activator 1 small subunits family. RfcL subfamily.</text>
</comment>
<keyword evidence="4 7" id="KW-0547">Nucleotide-binding</keyword>
<evidence type="ECO:0000256" key="2">
    <source>
        <dbReference type="ARBA" id="ARBA00014793"/>
    </source>
</evidence>
<keyword evidence="3 7" id="KW-0235">DNA replication</keyword>
<dbReference type="AlphaFoldDB" id="A0A832UZB3"/>
<dbReference type="Gene3D" id="1.10.8.60">
    <property type="match status" value="1"/>
</dbReference>
<dbReference type="HAMAP" id="MF_01508">
    <property type="entry name" value="RfcL"/>
    <property type="match status" value="1"/>
</dbReference>
<dbReference type="Proteomes" id="UP000646946">
    <property type="component" value="Unassembled WGS sequence"/>
</dbReference>
<dbReference type="SUPFAM" id="SSF52540">
    <property type="entry name" value="P-loop containing nucleoside triphosphate hydrolases"/>
    <property type="match status" value="1"/>
</dbReference>
<evidence type="ECO:0000256" key="4">
    <source>
        <dbReference type="ARBA" id="ARBA00022741"/>
    </source>
</evidence>
<comment type="subunit">
    <text evidence="7">Heteromultimer composed of small subunits (RfcS) and large subunits (RfcL).</text>
</comment>
<sequence>MEKDFSLLNEKYRPQKLRDIAGQDTAIQDLLKWIKNFKKEKNRAIILHGPSGNGKTALAQALANELTYELIQMNASDFRTEKTIMEKIGHAVSQQSLVQKKGKIVLIDEIDGIYGTSDRGGISALQKIIRTTNYPIILTANDIWIDKLRFLRLSCKLIQMRKVDLRTIVKRLKEIAETEGVKIKEAILHEIARRAEGDLRAAINDLQTLGMKKVDEKDLELISWREKEIPIFETLLAIFKSKDWRIIQKAFSSSDKTPDEILMWIAENIPNEYEKPEEIAAAYNMLSRADVFRGRIIHNQAWGLQAFSNELMTFGVAAAKKEKYRKFTRYVPPKILQKMGASKGERAARDEVAFLVGKKLHCSKKRTIEQFPYLSLILKKKSLDLPLDEEQIRFLKNYT</sequence>
<dbReference type="InterPro" id="IPR023935">
    <property type="entry name" value="Rep_factor-C_lsu"/>
</dbReference>
<comment type="caution">
    <text evidence="7">Lacks conserved residue(s) required for the propagation of feature annotation.</text>
</comment>
<comment type="caution">
    <text evidence="9">The sequence shown here is derived from an EMBL/GenBank/DDBJ whole genome shotgun (WGS) entry which is preliminary data.</text>
</comment>
<evidence type="ECO:0000256" key="1">
    <source>
        <dbReference type="ARBA" id="ARBA00006878"/>
    </source>
</evidence>
<evidence type="ECO:0000313" key="10">
    <source>
        <dbReference type="Proteomes" id="UP000646946"/>
    </source>
</evidence>
<dbReference type="EMBL" id="DVAB01000008">
    <property type="protein sequence ID" value="HIK00064.1"/>
    <property type="molecule type" value="Genomic_DNA"/>
</dbReference>
<dbReference type="GO" id="GO:0005524">
    <property type="term" value="F:ATP binding"/>
    <property type="evidence" value="ECO:0007669"/>
    <property type="project" value="UniProtKB-UniRule"/>
</dbReference>
<keyword evidence="10" id="KW-1185">Reference proteome</keyword>
<dbReference type="CDD" id="cd18140">
    <property type="entry name" value="HLD_clamp_RFC"/>
    <property type="match status" value="1"/>
</dbReference>
<name>A0A832UZB3_9ARCH</name>
<dbReference type="InterPro" id="IPR003959">
    <property type="entry name" value="ATPase_AAA_core"/>
</dbReference>
<comment type="function">
    <text evidence="7">Part of the RFC clamp loader complex which loads the PCNA sliding clamp onto DNA.</text>
</comment>
<dbReference type="Pfam" id="PF00004">
    <property type="entry name" value="AAA"/>
    <property type="match status" value="1"/>
</dbReference>
<dbReference type="SMART" id="SM00382">
    <property type="entry name" value="AAA"/>
    <property type="match status" value="1"/>
</dbReference>
<organism evidence="9 10">
    <name type="scientific">Candidatus Naiadarchaeum limnaeum</name>
    <dbReference type="NCBI Taxonomy" id="2756139"/>
    <lineage>
        <taxon>Archaea</taxon>
        <taxon>Candidatus Undinarchaeota</taxon>
        <taxon>Candidatus Undinarchaeia</taxon>
        <taxon>Candidatus Naiadarchaeales</taxon>
        <taxon>Candidatus Naiadarchaeaceae</taxon>
        <taxon>Candidatus Naiadarchaeum</taxon>
    </lineage>
</organism>
<proteinExistence type="inferred from homology"/>
<dbReference type="PANTHER" id="PTHR23389:SF6">
    <property type="entry name" value="REPLICATION FACTOR C SUBUNIT 1"/>
    <property type="match status" value="1"/>
</dbReference>
<feature type="domain" description="AAA+ ATPase" evidence="8">
    <location>
        <begin position="41"/>
        <end position="164"/>
    </location>
</feature>
<dbReference type="PANTHER" id="PTHR23389">
    <property type="entry name" value="CHROMOSOME TRANSMISSION FIDELITY FACTOR 18"/>
    <property type="match status" value="1"/>
</dbReference>